<protein>
    <submittedName>
        <fullName evidence="2">Uncharacterized protein</fullName>
    </submittedName>
</protein>
<evidence type="ECO:0000313" key="2">
    <source>
        <dbReference type="EMBL" id="LAA97028.1"/>
    </source>
</evidence>
<sequence length="133" mass="15356">MQTGFSFLFLSSHFILHTTSGHSFMITIESSHNYHNVVKQSSCDQIYNFFCSGHKVNTRVTKRMLQSLNKPISTMELFLPEINAGFQPKCHKLQSYDHGRLQMTINASQFQASKMWSCDCGRRSRWRNFGPGL</sequence>
<name>A0A2D4JKL1_MICLE</name>
<dbReference type="EMBL" id="IACK01208930">
    <property type="protein sequence ID" value="LAA97028.1"/>
    <property type="molecule type" value="Transcribed_RNA"/>
</dbReference>
<reference evidence="2" key="1">
    <citation type="submission" date="2017-07" db="EMBL/GenBank/DDBJ databases">
        <authorList>
            <person name="Mikheyev A."/>
            <person name="Grau M."/>
        </authorList>
    </citation>
    <scope>NUCLEOTIDE SEQUENCE</scope>
    <source>
        <tissue evidence="2">Venom_gland</tissue>
    </source>
</reference>
<dbReference type="AlphaFoldDB" id="A0A2D4JKL1"/>
<accession>A0A2D4JKL1</accession>
<evidence type="ECO:0000256" key="1">
    <source>
        <dbReference type="SAM" id="SignalP"/>
    </source>
</evidence>
<reference evidence="2" key="2">
    <citation type="submission" date="2017-11" db="EMBL/GenBank/DDBJ databases">
        <title>Coralsnake Venomics: Analyses of Venom Gland Transcriptomes and Proteomes of Six Brazilian Taxa.</title>
        <authorList>
            <person name="Aird S.D."/>
            <person name="Jorge da Silva N."/>
            <person name="Qiu L."/>
            <person name="Villar-Briones A."/>
            <person name="Aparecida-Saddi V."/>
            <person name="Campos-Telles M.P."/>
            <person name="Grau M."/>
            <person name="Mikheyev A.S."/>
        </authorList>
    </citation>
    <scope>NUCLEOTIDE SEQUENCE</scope>
    <source>
        <tissue evidence="2">Venom_gland</tissue>
    </source>
</reference>
<feature type="signal peptide" evidence="1">
    <location>
        <begin position="1"/>
        <end position="21"/>
    </location>
</feature>
<proteinExistence type="predicted"/>
<organism evidence="2">
    <name type="scientific">Micrurus lemniscatus lemniscatus</name>
    <dbReference type="NCBI Taxonomy" id="129467"/>
    <lineage>
        <taxon>Eukaryota</taxon>
        <taxon>Metazoa</taxon>
        <taxon>Chordata</taxon>
        <taxon>Craniata</taxon>
        <taxon>Vertebrata</taxon>
        <taxon>Euteleostomi</taxon>
        <taxon>Lepidosauria</taxon>
        <taxon>Squamata</taxon>
        <taxon>Bifurcata</taxon>
        <taxon>Unidentata</taxon>
        <taxon>Episquamata</taxon>
        <taxon>Toxicofera</taxon>
        <taxon>Serpentes</taxon>
        <taxon>Colubroidea</taxon>
        <taxon>Elapidae</taxon>
        <taxon>Elapinae</taxon>
        <taxon>Micrurus</taxon>
    </lineage>
</organism>
<keyword evidence="1" id="KW-0732">Signal</keyword>
<feature type="chain" id="PRO_5013581994" evidence="1">
    <location>
        <begin position="22"/>
        <end position="133"/>
    </location>
</feature>